<evidence type="ECO:0000256" key="3">
    <source>
        <dbReference type="ARBA" id="ARBA00010199"/>
    </source>
</evidence>
<organism evidence="14 15">
    <name type="scientific">Virgibacillus oceani</name>
    <dbReference type="NCBI Taxonomy" id="1479511"/>
    <lineage>
        <taxon>Bacteria</taxon>
        <taxon>Bacillati</taxon>
        <taxon>Bacillota</taxon>
        <taxon>Bacilli</taxon>
        <taxon>Bacillales</taxon>
        <taxon>Bacillaceae</taxon>
        <taxon>Virgibacillus</taxon>
    </lineage>
</organism>
<proteinExistence type="inferred from homology"/>
<evidence type="ECO:0000313" key="15">
    <source>
        <dbReference type="Proteomes" id="UP000622860"/>
    </source>
</evidence>
<reference evidence="14" key="1">
    <citation type="journal article" date="2014" name="Int. J. Syst. Evol. Microbiol.">
        <title>Complete genome sequence of Corynebacterium casei LMG S-19264T (=DSM 44701T), isolated from a smear-ripened cheese.</title>
        <authorList>
            <consortium name="US DOE Joint Genome Institute (JGI-PGF)"/>
            <person name="Walter F."/>
            <person name="Albersmeier A."/>
            <person name="Kalinowski J."/>
            <person name="Ruckert C."/>
        </authorList>
    </citation>
    <scope>NUCLEOTIDE SEQUENCE</scope>
    <source>
        <strain evidence="14">CGMCC 1.12754</strain>
    </source>
</reference>
<evidence type="ECO:0000256" key="8">
    <source>
        <dbReference type="ARBA" id="ARBA00022692"/>
    </source>
</evidence>
<dbReference type="RefSeq" id="WP_188456722.1">
    <property type="nucleotide sequence ID" value="NZ_BMFR01000023.1"/>
</dbReference>
<feature type="transmembrane region" description="Helical" evidence="13">
    <location>
        <begin position="244"/>
        <end position="269"/>
    </location>
</feature>
<name>A0A917HR31_9BACI</name>
<sequence>MYETTTLKEKLKLFSIILIPILITQISMYLMNFFDTVMSGQAGAQDLAGVAIGSSLWVPIFTGINGILLAITPIVAQLIGAKSDEEIPKKVQQGIYLAIALALFVTAVGAILLNPILQAMDLETEVRHTAKFYLIWLVTGIVPLFIFNTLRCFIDALGQTRISMLIILTSLPLNILFNYIFIFGKFGVPAFGGVGSGIATAITYWLVCGIALAVIYKIRPFSGYRVFSNWVKPSLKAWLEQLKIGIPIGFAIFFETSIFSAVTLLMSVYSTYTIAAHQAAINFASLLYMIPLSVGMALTIAIGFEIGGKRFADARTYGYIGISGGLFIAAFAGLVLYVFNDTVAALYNSNPEVIELTKHFIYYAIFFQLADAFGAPIQGALRGYKDVNITLIMALVSYWIIGLPTGWLLANYTALEPFGYWVGIIVGLSCGAIALLLRLLYIQKKYMRIDKAVKTH</sequence>
<dbReference type="GO" id="GO:0015297">
    <property type="term" value="F:antiporter activity"/>
    <property type="evidence" value="ECO:0007669"/>
    <property type="project" value="UniProtKB-KW"/>
</dbReference>
<feature type="transmembrane region" description="Helical" evidence="13">
    <location>
        <begin position="93"/>
        <end position="113"/>
    </location>
</feature>
<dbReference type="GO" id="GO:0005886">
    <property type="term" value="C:plasma membrane"/>
    <property type="evidence" value="ECO:0007669"/>
    <property type="project" value="UniProtKB-SubCell"/>
</dbReference>
<dbReference type="NCBIfam" id="TIGR00797">
    <property type="entry name" value="matE"/>
    <property type="match status" value="1"/>
</dbReference>
<evidence type="ECO:0000256" key="9">
    <source>
        <dbReference type="ARBA" id="ARBA00022989"/>
    </source>
</evidence>
<accession>A0A917HR31</accession>
<feature type="transmembrane region" description="Helical" evidence="13">
    <location>
        <begin position="389"/>
        <end position="412"/>
    </location>
</feature>
<keyword evidence="5" id="KW-0813">Transport</keyword>
<keyword evidence="8 13" id="KW-0812">Transmembrane</keyword>
<comment type="subcellular location">
    <subcellularLocation>
        <location evidence="2">Cell membrane</location>
        <topology evidence="2">Multi-pass membrane protein</topology>
    </subcellularLocation>
</comment>
<dbReference type="Pfam" id="PF01554">
    <property type="entry name" value="MatE"/>
    <property type="match status" value="2"/>
</dbReference>
<feature type="transmembrane region" description="Helical" evidence="13">
    <location>
        <begin position="133"/>
        <end position="150"/>
    </location>
</feature>
<evidence type="ECO:0000256" key="12">
    <source>
        <dbReference type="ARBA" id="ARBA00031636"/>
    </source>
</evidence>
<keyword evidence="15" id="KW-1185">Reference proteome</keyword>
<feature type="transmembrane region" description="Helical" evidence="13">
    <location>
        <begin position="56"/>
        <end position="81"/>
    </location>
</feature>
<keyword evidence="7" id="KW-1003">Cell membrane</keyword>
<comment type="function">
    <text evidence="1">Multidrug efflux pump.</text>
</comment>
<feature type="transmembrane region" description="Helical" evidence="13">
    <location>
        <begin position="12"/>
        <end position="31"/>
    </location>
</feature>
<keyword evidence="6" id="KW-0050">Antiport</keyword>
<feature type="transmembrane region" description="Helical" evidence="13">
    <location>
        <begin position="194"/>
        <end position="216"/>
    </location>
</feature>
<keyword evidence="10" id="KW-0406">Ion transport</keyword>
<keyword evidence="9 13" id="KW-1133">Transmembrane helix</keyword>
<evidence type="ECO:0000256" key="1">
    <source>
        <dbReference type="ARBA" id="ARBA00003408"/>
    </source>
</evidence>
<evidence type="ECO:0000256" key="11">
    <source>
        <dbReference type="ARBA" id="ARBA00023136"/>
    </source>
</evidence>
<evidence type="ECO:0000256" key="13">
    <source>
        <dbReference type="SAM" id="Phobius"/>
    </source>
</evidence>
<dbReference type="InterPro" id="IPR048279">
    <property type="entry name" value="MdtK-like"/>
</dbReference>
<feature type="transmembrane region" description="Helical" evidence="13">
    <location>
        <begin position="359"/>
        <end position="377"/>
    </location>
</feature>
<dbReference type="PIRSF" id="PIRSF006603">
    <property type="entry name" value="DinF"/>
    <property type="match status" value="1"/>
</dbReference>
<protein>
    <recommendedName>
        <fullName evidence="4">Probable multidrug resistance protein NorM</fullName>
    </recommendedName>
    <alternativeName>
        <fullName evidence="12">Multidrug-efflux transporter</fullName>
    </alternativeName>
</protein>
<reference evidence="14" key="2">
    <citation type="submission" date="2020-09" db="EMBL/GenBank/DDBJ databases">
        <authorList>
            <person name="Sun Q."/>
            <person name="Zhou Y."/>
        </authorList>
    </citation>
    <scope>NUCLEOTIDE SEQUENCE</scope>
    <source>
        <strain evidence="14">CGMCC 1.12754</strain>
    </source>
</reference>
<dbReference type="InterPro" id="IPR050222">
    <property type="entry name" value="MATE_MdtK"/>
</dbReference>
<evidence type="ECO:0000256" key="2">
    <source>
        <dbReference type="ARBA" id="ARBA00004651"/>
    </source>
</evidence>
<dbReference type="CDD" id="cd13131">
    <property type="entry name" value="MATE_NorM_like"/>
    <property type="match status" value="1"/>
</dbReference>
<dbReference type="GO" id="GO:0006811">
    <property type="term" value="P:monoatomic ion transport"/>
    <property type="evidence" value="ECO:0007669"/>
    <property type="project" value="UniProtKB-KW"/>
</dbReference>
<dbReference type="GO" id="GO:0042910">
    <property type="term" value="F:xenobiotic transmembrane transporter activity"/>
    <property type="evidence" value="ECO:0007669"/>
    <property type="project" value="InterPro"/>
</dbReference>
<feature type="transmembrane region" description="Helical" evidence="13">
    <location>
        <begin position="162"/>
        <end position="182"/>
    </location>
</feature>
<evidence type="ECO:0000256" key="5">
    <source>
        <dbReference type="ARBA" id="ARBA00022448"/>
    </source>
</evidence>
<feature type="transmembrane region" description="Helical" evidence="13">
    <location>
        <begin position="316"/>
        <end position="339"/>
    </location>
</feature>
<comment type="caution">
    <text evidence="14">The sequence shown here is derived from an EMBL/GenBank/DDBJ whole genome shotgun (WGS) entry which is preliminary data.</text>
</comment>
<dbReference type="PANTHER" id="PTHR43298:SF2">
    <property type="entry name" value="FMN_FAD EXPORTER YEEO-RELATED"/>
    <property type="match status" value="1"/>
</dbReference>
<dbReference type="EMBL" id="BMFR01000023">
    <property type="protein sequence ID" value="GGG86654.1"/>
    <property type="molecule type" value="Genomic_DNA"/>
</dbReference>
<feature type="transmembrane region" description="Helical" evidence="13">
    <location>
        <begin position="281"/>
        <end position="304"/>
    </location>
</feature>
<evidence type="ECO:0000313" key="14">
    <source>
        <dbReference type="EMBL" id="GGG86654.1"/>
    </source>
</evidence>
<dbReference type="AlphaFoldDB" id="A0A917HR31"/>
<evidence type="ECO:0000256" key="6">
    <source>
        <dbReference type="ARBA" id="ARBA00022449"/>
    </source>
</evidence>
<keyword evidence="11 13" id="KW-0472">Membrane</keyword>
<dbReference type="PANTHER" id="PTHR43298">
    <property type="entry name" value="MULTIDRUG RESISTANCE PROTEIN NORM-RELATED"/>
    <property type="match status" value="1"/>
</dbReference>
<dbReference type="Proteomes" id="UP000622860">
    <property type="component" value="Unassembled WGS sequence"/>
</dbReference>
<feature type="transmembrane region" description="Helical" evidence="13">
    <location>
        <begin position="418"/>
        <end position="441"/>
    </location>
</feature>
<dbReference type="InterPro" id="IPR002528">
    <property type="entry name" value="MATE_fam"/>
</dbReference>
<comment type="similarity">
    <text evidence="3">Belongs to the multi antimicrobial extrusion (MATE) (TC 2.A.66.1) family.</text>
</comment>
<evidence type="ECO:0000256" key="10">
    <source>
        <dbReference type="ARBA" id="ARBA00023065"/>
    </source>
</evidence>
<gene>
    <name evidence="14" type="primary">norM</name>
    <name evidence="14" type="ORF">GCM10011398_35620</name>
</gene>
<evidence type="ECO:0000256" key="4">
    <source>
        <dbReference type="ARBA" id="ARBA00020268"/>
    </source>
</evidence>
<evidence type="ECO:0000256" key="7">
    <source>
        <dbReference type="ARBA" id="ARBA00022475"/>
    </source>
</evidence>